<dbReference type="STRING" id="37001.A0A1A9W0K3"/>
<sequence>MLLQLSVRNYERDEGVFKIKIEDGQTVKVLHIHEPVRFSVYFDRLSLSYSPLKFSREEKKTIHVCNESDILIDFNVRLLREEEEEEETLGLVTNSSNEDDFLDAYSDRHFTILSTNTNIPGNSAVKFTVTFRPIIHEDFTVPDTLIPPYKVSTKLVIELSDHDFQTSEIVSITGLITGPAIDIIPKTIRLPTVYFGEEHCAQIKVINIDGYNDLDVSYYGCRASDIANICVTPIEGFHLTPCQRGLFHIQFYATSIGKFIVKFEFKVKYGGLFAAFIKGHCRKVYCRAFPEMLSLGLLPVAVPQRRLIMILNPISVPITVQFSIKDDGVEIPLVLNIQDVNEHLPIDVLDPIEHMRMCAEEEKKPFVPEVCNYVVRYDTGTPTSGRTVHSIEDDNSSFSSEFEGTLLEEIPQAAPDFVKKMRSSKVFQKTDAEKFILDEVLNTLLAMPYFQGMDKNKNYMHMDWNALANDPREIYVSEEILYLNSNTGKAMSVVIIPNIVGFRQRFISVRVCPEPLPVLDDEPENLHRYVDSTYMEARIPIEYTCAVPEITWDNIINMEERLYIGEFYDFVMTFENNDEIGGFFYYDIVPDCREGTMTFLNSKWKYFIEPQSMITVPCSVKFGTVGTISLSGIIKFVGVQVGYPFHVNATVLPSNIKTDPTQITKQLSVLKEEYVYVFIHNDTPTCTWFGAKLKVDECIELEPSGAQLSPKGQSTYLSLKIPNEVLSFSTILQKIPISLTVNGMPLRFEPDICSDELNFGFIICNTEEEYISMKPNYSKTIKVINYGERQYRLNIKTLKTSETRGCAIKKLLRASIHINPLVLTIEPLSVKEFIIWTRACDETSVFNEFRLTITDLMDPKRVETKRLTVRASFVFPQILWNRREITFKYYRTHRHKDFPQWEIIYLTNAAENFLSSVSLKVLGPFKTKHRFEETNQNELDFSMAGRERKELFVTLDKNMLKERKADLYEGRILSVVNGRPQEDDVKQTAELVLSDILHMLNIMPQNLEDDSETNLTLRFQKYRCLLKKMEYDPMDIKGIIYELIENLDLSHKRYKLDWNEPEPPLVKNDDSNEMHEHYTIPEELQGETIDEKRNLQKLHMGSFQLSLEPLTTLIESSIESALEKDPTSIEENIKFIEESLDGQMLFFNKRFEIEPSIDDLTDTSKQACVFHTVDHILDNLKLEDSYTISQASTETCELTRSIYFLEKFGILAENQKEMCALHLPPVRKGFEVKANFQLDIVGGQSKPFQITLVNVEKTLQLSKDGLYLGLKPWYETYKADCMAENVTNYEIVLKIDNPRTVQNDLPKIATGYVQLITDSNVRIPPFENITVNIEGLLGFSEEFIRDLKIVVNDGEEIVLRAKGHGVLPMLAIINRNIEFLEQHQLEIVEEYELLRKIYYFEIFSAITVQDEELVKEAEEMGVELSSSSQVVESEIEWMNEEERIWYYMLQEFVLVNNNEELPNATILDQLLETEKFLNRLRYSRETCAMLNNVYQNYLASRKIYKEKTPPNLKSFTTQPLPFELRARVVDMGDLHLNQYSKVKIKLEFYGPGKLIASARTVLKIPGLVVDFELEENAGDKEFMYHRCENKPICLDKPYRNRSERLIDAETDPRIKYAHSFDFSRRYRHQRNLKTLEIQCIKNYYNSLNKSLYMDQKHHFTHCKIFTKCKYNFSGTKIKVVVLFKPEGHYFKAGQMFEDFLYIDYKQNLFYAFLQNSTDSLQVDLGPTLPILLRGLFKDHRPSDSDKSQ</sequence>
<evidence type="ECO:0000313" key="1">
    <source>
        <dbReference type="EnsemblMetazoa" id="GBRI002016-PA"/>
    </source>
</evidence>
<reference evidence="1" key="2">
    <citation type="submission" date="2020-05" db="UniProtKB">
        <authorList>
            <consortium name="EnsemblMetazoa"/>
        </authorList>
    </citation>
    <scope>IDENTIFICATION</scope>
    <source>
        <strain evidence="1">IAEA</strain>
    </source>
</reference>
<name>A0A1A9W0K3_9MUSC</name>
<protein>
    <submittedName>
        <fullName evidence="1">Uncharacterized protein</fullName>
    </submittedName>
</protein>
<dbReference type="Proteomes" id="UP000091820">
    <property type="component" value="Unassembled WGS sequence"/>
</dbReference>
<keyword evidence="2" id="KW-1185">Reference proteome</keyword>
<proteinExistence type="predicted"/>
<evidence type="ECO:0000313" key="2">
    <source>
        <dbReference type="Proteomes" id="UP000091820"/>
    </source>
</evidence>
<dbReference type="EnsemblMetazoa" id="GBRI002016-RA">
    <property type="protein sequence ID" value="GBRI002016-PA"/>
    <property type="gene ID" value="GBRI002016"/>
</dbReference>
<accession>A0A1A9W0K3</accession>
<reference evidence="2" key="1">
    <citation type="submission" date="2014-03" db="EMBL/GenBank/DDBJ databases">
        <authorList>
            <person name="Aksoy S."/>
            <person name="Warren W."/>
            <person name="Wilson R.K."/>
        </authorList>
    </citation>
    <scope>NUCLEOTIDE SEQUENCE [LARGE SCALE GENOMIC DNA]</scope>
    <source>
        <strain evidence="2">IAEA</strain>
    </source>
</reference>
<dbReference type="VEuPathDB" id="VectorBase:GBRI002016"/>
<organism evidence="1 2">
    <name type="scientific">Glossina brevipalpis</name>
    <dbReference type="NCBI Taxonomy" id="37001"/>
    <lineage>
        <taxon>Eukaryota</taxon>
        <taxon>Metazoa</taxon>
        <taxon>Ecdysozoa</taxon>
        <taxon>Arthropoda</taxon>
        <taxon>Hexapoda</taxon>
        <taxon>Insecta</taxon>
        <taxon>Pterygota</taxon>
        <taxon>Neoptera</taxon>
        <taxon>Endopterygota</taxon>
        <taxon>Diptera</taxon>
        <taxon>Brachycera</taxon>
        <taxon>Muscomorpha</taxon>
        <taxon>Hippoboscoidea</taxon>
        <taxon>Glossinidae</taxon>
        <taxon>Glossina</taxon>
    </lineage>
</organism>